<evidence type="ECO:0000313" key="2">
    <source>
        <dbReference type="EMBL" id="SLK12528.1"/>
    </source>
</evidence>
<organism evidence="2 3">
    <name type="scientific">Novosphingobium mathurense</name>
    <dbReference type="NCBI Taxonomy" id="428990"/>
    <lineage>
        <taxon>Bacteria</taxon>
        <taxon>Pseudomonadati</taxon>
        <taxon>Pseudomonadota</taxon>
        <taxon>Alphaproteobacteria</taxon>
        <taxon>Sphingomonadales</taxon>
        <taxon>Sphingomonadaceae</taxon>
        <taxon>Novosphingobium</taxon>
    </lineage>
</organism>
<dbReference type="Pfam" id="PF13817">
    <property type="entry name" value="DDE_Tnp_IS66_C"/>
    <property type="match status" value="1"/>
</dbReference>
<protein>
    <submittedName>
        <fullName evidence="2">IS66 C-terminal element</fullName>
    </submittedName>
</protein>
<accession>A0A1U6IWZ0</accession>
<dbReference type="EMBL" id="FVZE01000020">
    <property type="protein sequence ID" value="SLK12528.1"/>
    <property type="molecule type" value="Genomic_DNA"/>
</dbReference>
<sequence>MFGLIGTCRLNDVDPLAWLTDVLSRIAEIPQNRLHELLPWNWKALQNSNPAELAA</sequence>
<reference evidence="3" key="1">
    <citation type="submission" date="2017-02" db="EMBL/GenBank/DDBJ databases">
        <authorList>
            <person name="Varghese N."/>
            <person name="Submissions S."/>
        </authorList>
    </citation>
    <scope>NUCLEOTIDE SEQUENCE [LARGE SCALE GENOMIC DNA]</scope>
    <source>
        <strain evidence="3">SM117</strain>
    </source>
</reference>
<dbReference type="AlphaFoldDB" id="A0A1U6IWZ0"/>
<dbReference type="InterPro" id="IPR039552">
    <property type="entry name" value="IS66_C"/>
</dbReference>
<evidence type="ECO:0000313" key="3">
    <source>
        <dbReference type="Proteomes" id="UP000190989"/>
    </source>
</evidence>
<name>A0A1U6IWZ0_9SPHN</name>
<gene>
    <name evidence="2" type="ORF">SAMN06295987_1202</name>
</gene>
<feature type="domain" description="Transposase IS66 C-terminal" evidence="1">
    <location>
        <begin position="4"/>
        <end position="40"/>
    </location>
</feature>
<evidence type="ECO:0000259" key="1">
    <source>
        <dbReference type="Pfam" id="PF13817"/>
    </source>
</evidence>
<proteinExistence type="predicted"/>
<dbReference type="Proteomes" id="UP000190989">
    <property type="component" value="Unassembled WGS sequence"/>
</dbReference>
<keyword evidence="3" id="KW-1185">Reference proteome</keyword>